<feature type="compositionally biased region" description="Polar residues" evidence="1">
    <location>
        <begin position="47"/>
        <end position="56"/>
    </location>
</feature>
<feature type="compositionally biased region" description="Basic and acidic residues" evidence="1">
    <location>
        <begin position="127"/>
        <end position="139"/>
    </location>
</feature>
<feature type="compositionally biased region" description="Polar residues" evidence="1">
    <location>
        <begin position="142"/>
        <end position="161"/>
    </location>
</feature>
<dbReference type="AlphaFoldDB" id="A0A9P8VHS1"/>
<feature type="compositionally biased region" description="Acidic residues" evidence="1">
    <location>
        <begin position="321"/>
        <end position="338"/>
    </location>
</feature>
<feature type="compositionally biased region" description="Basic and acidic residues" evidence="1">
    <location>
        <begin position="61"/>
        <end position="73"/>
    </location>
</feature>
<feature type="region of interest" description="Disordered" evidence="1">
    <location>
        <begin position="1"/>
        <end position="345"/>
    </location>
</feature>
<feature type="region of interest" description="Disordered" evidence="1">
    <location>
        <begin position="384"/>
        <end position="408"/>
    </location>
</feature>
<name>A0A9P8VHS1_9PEZI</name>
<feature type="compositionally biased region" description="Polar residues" evidence="1">
    <location>
        <begin position="107"/>
        <end position="120"/>
    </location>
</feature>
<dbReference type="EMBL" id="JAGSXJ010000004">
    <property type="protein sequence ID" value="KAH6692304.1"/>
    <property type="molecule type" value="Genomic_DNA"/>
</dbReference>
<dbReference type="OrthoDB" id="4160836at2759"/>
<evidence type="ECO:0000313" key="2">
    <source>
        <dbReference type="EMBL" id="KAH6692304.1"/>
    </source>
</evidence>
<feature type="compositionally biased region" description="Basic and acidic residues" evidence="1">
    <location>
        <begin position="290"/>
        <end position="300"/>
    </location>
</feature>
<dbReference type="Proteomes" id="UP000770015">
    <property type="component" value="Unassembled WGS sequence"/>
</dbReference>
<evidence type="ECO:0000313" key="3">
    <source>
        <dbReference type="Proteomes" id="UP000770015"/>
    </source>
</evidence>
<gene>
    <name evidence="2" type="ORF">F5X68DRAFT_273598</name>
</gene>
<proteinExistence type="predicted"/>
<feature type="region of interest" description="Disordered" evidence="1">
    <location>
        <begin position="613"/>
        <end position="647"/>
    </location>
</feature>
<accession>A0A9P8VHS1</accession>
<sequence>MEESAPKRRKTSPRTSIPIRSAGSQAPATTAPNEQTRPQRPKRPSFASPTKSSLARSNPDIFDRRRSSQRQREQVSPVRGASQPIDDNDDDAPVAGSDPAAAPEANVPSQDADTQPSLSQPPRRRSGRDILDATLRAREQPVVSTPVSQPTQEAEPSSVGTPSRRPTRRNGGGMGALPRRSPVRPVPRPLPPVEGSPEEDFNPFAGRVLQRTPPGGRQTEPEAAQPAPPLPEPILEAELPPTPTQLGLDDPVVTSPAKGIHDSPSFRARRRSSKQLKSSPLKAPPLRPPTEAKQKGEPSKLKLRGKSPVRPRASDKSLVIEIDDDDDDDVEFDDDLEDPIATGPHPARKLVAYDSLPEKAALLEKLRAEAAQLEADLALATEENERIREARTQRRTSSKQPLEPPPDPEAIVGLLRRQFLPANNASVPNLPDLAAQIFGAAMEPTSWFSLATSNSIVAPARTQEEALPPVTHEPVPMNSEEQLPFLQAFTPFTLTSTTFMLPRVESGSPLFRQHNISISTTSPTGLFAAKVEMVVNTDTLRIAELRVPRLDPAAIAELGPFVEAQCAGKRNMSVMCWAMGEWYRIAVERARFWCELEHQVQTKEGLAELVKQARMSKRRKKRRRDGDEDESGTSSGSSAVQTSSHAKRGAVLAHMGRTSFEIPIPEEGEDEGKWSRLRVQWRIEFDWTGEGRSQVGVMVGMPGKWHQSSDGGLLPSIRKVFAGLVRGEKDPSAAVRTVIALLAGDLPGARG</sequence>
<reference evidence="2" key="1">
    <citation type="journal article" date="2021" name="Nat. Commun.">
        <title>Genetic determinants of endophytism in the Arabidopsis root mycobiome.</title>
        <authorList>
            <person name="Mesny F."/>
            <person name="Miyauchi S."/>
            <person name="Thiergart T."/>
            <person name="Pickel B."/>
            <person name="Atanasova L."/>
            <person name="Karlsson M."/>
            <person name="Huettel B."/>
            <person name="Barry K.W."/>
            <person name="Haridas S."/>
            <person name="Chen C."/>
            <person name="Bauer D."/>
            <person name="Andreopoulos W."/>
            <person name="Pangilinan J."/>
            <person name="LaButti K."/>
            <person name="Riley R."/>
            <person name="Lipzen A."/>
            <person name="Clum A."/>
            <person name="Drula E."/>
            <person name="Henrissat B."/>
            <person name="Kohler A."/>
            <person name="Grigoriev I.V."/>
            <person name="Martin F.M."/>
            <person name="Hacquard S."/>
        </authorList>
    </citation>
    <scope>NUCLEOTIDE SEQUENCE</scope>
    <source>
        <strain evidence="2">MPI-SDFR-AT-0117</strain>
    </source>
</reference>
<organism evidence="2 3">
    <name type="scientific">Plectosphaerella plurivora</name>
    <dbReference type="NCBI Taxonomy" id="936078"/>
    <lineage>
        <taxon>Eukaryota</taxon>
        <taxon>Fungi</taxon>
        <taxon>Dikarya</taxon>
        <taxon>Ascomycota</taxon>
        <taxon>Pezizomycotina</taxon>
        <taxon>Sordariomycetes</taxon>
        <taxon>Hypocreomycetidae</taxon>
        <taxon>Glomerellales</taxon>
        <taxon>Plectosphaerellaceae</taxon>
        <taxon>Plectosphaerella</taxon>
    </lineage>
</organism>
<feature type="compositionally biased region" description="Polar residues" evidence="1">
    <location>
        <begin position="22"/>
        <end position="38"/>
    </location>
</feature>
<comment type="caution">
    <text evidence="2">The sequence shown here is derived from an EMBL/GenBank/DDBJ whole genome shotgun (WGS) entry which is preliminary data.</text>
</comment>
<feature type="compositionally biased region" description="Pro residues" evidence="1">
    <location>
        <begin position="184"/>
        <end position="194"/>
    </location>
</feature>
<evidence type="ECO:0000256" key="1">
    <source>
        <dbReference type="SAM" id="MobiDB-lite"/>
    </source>
</evidence>
<protein>
    <submittedName>
        <fullName evidence="2">Uncharacterized protein</fullName>
    </submittedName>
</protein>
<feature type="compositionally biased region" description="Basic residues" evidence="1">
    <location>
        <begin position="614"/>
        <end position="623"/>
    </location>
</feature>
<keyword evidence="3" id="KW-1185">Reference proteome</keyword>